<dbReference type="CDD" id="cd00165">
    <property type="entry name" value="S4"/>
    <property type="match status" value="1"/>
</dbReference>
<comment type="catalytic activity">
    <reaction evidence="4">
        <text>uridine(1911/1915/1917) in 23S rRNA = pseudouridine(1911/1915/1917) in 23S rRNA</text>
        <dbReference type="Rhea" id="RHEA:42524"/>
        <dbReference type="Rhea" id="RHEA-COMP:10097"/>
        <dbReference type="Rhea" id="RHEA-COMP:10098"/>
        <dbReference type="ChEBI" id="CHEBI:65314"/>
        <dbReference type="ChEBI" id="CHEBI:65315"/>
        <dbReference type="EC" id="5.4.99.23"/>
    </reaction>
</comment>
<evidence type="ECO:0000256" key="6">
    <source>
        <dbReference type="PIRSR" id="PIRSR606225-1"/>
    </source>
</evidence>
<evidence type="ECO:0000259" key="9">
    <source>
        <dbReference type="Pfam" id="PF00849"/>
    </source>
</evidence>
<dbReference type="PANTHER" id="PTHR21600">
    <property type="entry name" value="MITOCHONDRIAL RNA PSEUDOURIDINE SYNTHASE"/>
    <property type="match status" value="1"/>
</dbReference>
<dbReference type="InterPro" id="IPR006225">
    <property type="entry name" value="PsdUridine_synth_RluC/D"/>
</dbReference>
<dbReference type="NCBIfam" id="NF008385">
    <property type="entry name" value="PRK11180.1"/>
    <property type="match status" value="1"/>
</dbReference>
<dbReference type="PROSITE" id="PS01129">
    <property type="entry name" value="PSI_RLU"/>
    <property type="match status" value="1"/>
</dbReference>
<dbReference type="NCBIfam" id="TIGR00005">
    <property type="entry name" value="rluA_subfam"/>
    <property type="match status" value="1"/>
</dbReference>
<feature type="active site" evidence="6">
    <location>
        <position position="136"/>
    </location>
</feature>
<dbReference type="InterPro" id="IPR006145">
    <property type="entry name" value="PsdUridine_synth_RsuA/RluA"/>
</dbReference>
<sequence length="320" mass="35065">MSEPRRATLPEEEAGQRLDAALARAFPEYSRSQLVQWLKAGDLRVDGAQPRPRTPVRGGEAVELIPPETPSLEDAPEAIELDILYEDADVLVIDKPAGLVVHPAAGHRQGTLVNALLHHAPEVGVLPRAGVVHRLDKDTTGLMVVARNAQAQTALVRQLQERSVHREYRALVHGRVIAGGTVDAPVGRHPVDRKRMAVNPAGKLATTHYRVAERFRGHTLLNVRLETGRTHQIRVHMAHLRHPLVGDPVYGGRPRPVRGMDESAREAVNGFRRQALHAARLEFRHPATGEPQAFEAPLPADFASLLEVLRADAAHAEAQA</sequence>
<keyword evidence="2 7" id="KW-0694">RNA-binding</keyword>
<dbReference type="EMBL" id="MUZR01000050">
    <property type="protein sequence ID" value="OOC09445.1"/>
    <property type="molecule type" value="Genomic_DNA"/>
</dbReference>
<name>A0A1V2ZWI9_9GAMM</name>
<dbReference type="GO" id="GO:0160140">
    <property type="term" value="F:23S rRNA pseudouridine(1911/1915/1917) synthase activity"/>
    <property type="evidence" value="ECO:0007669"/>
    <property type="project" value="UniProtKB-EC"/>
</dbReference>
<dbReference type="Pfam" id="PF00849">
    <property type="entry name" value="PseudoU_synth_2"/>
    <property type="match status" value="1"/>
</dbReference>
<comment type="function">
    <text evidence="5">Responsible for synthesis of pseudouridine from uracil at positions 1911, 1915 and 1917 in 23S ribosomal RNA.</text>
</comment>
<evidence type="ECO:0000256" key="4">
    <source>
        <dbReference type="ARBA" id="ARBA00036882"/>
    </source>
</evidence>
<dbReference type="PANTHER" id="PTHR21600:SF44">
    <property type="entry name" value="RIBOSOMAL LARGE SUBUNIT PSEUDOURIDINE SYNTHASE D"/>
    <property type="match status" value="1"/>
</dbReference>
<evidence type="ECO:0000259" key="10">
    <source>
        <dbReference type="Pfam" id="PF01479"/>
    </source>
</evidence>
<dbReference type="OrthoDB" id="9807829at2"/>
<dbReference type="Proteomes" id="UP000189177">
    <property type="component" value="Unassembled WGS sequence"/>
</dbReference>
<keyword evidence="3 8" id="KW-0413">Isomerase</keyword>
<evidence type="ECO:0000256" key="5">
    <source>
        <dbReference type="ARBA" id="ARBA00056072"/>
    </source>
</evidence>
<dbReference type="STRING" id="252474.B1A74_11205"/>
<dbReference type="Pfam" id="PF01479">
    <property type="entry name" value="S4"/>
    <property type="match status" value="1"/>
</dbReference>
<evidence type="ECO:0000256" key="3">
    <source>
        <dbReference type="ARBA" id="ARBA00023235"/>
    </source>
</evidence>
<dbReference type="EC" id="5.4.99.-" evidence="8"/>
<dbReference type="SUPFAM" id="SSF55120">
    <property type="entry name" value="Pseudouridine synthase"/>
    <property type="match status" value="1"/>
</dbReference>
<dbReference type="GO" id="GO:0003723">
    <property type="term" value="F:RNA binding"/>
    <property type="evidence" value="ECO:0007669"/>
    <property type="project" value="UniProtKB-KW"/>
</dbReference>
<dbReference type="Gene3D" id="3.10.290.10">
    <property type="entry name" value="RNA-binding S4 domain"/>
    <property type="match status" value="1"/>
</dbReference>
<gene>
    <name evidence="11" type="ORF">B1A74_11205</name>
</gene>
<evidence type="ECO:0000256" key="1">
    <source>
        <dbReference type="ARBA" id="ARBA00010876"/>
    </source>
</evidence>
<dbReference type="Gene3D" id="3.30.2350.10">
    <property type="entry name" value="Pseudouridine synthase"/>
    <property type="match status" value="1"/>
</dbReference>
<evidence type="ECO:0000256" key="8">
    <source>
        <dbReference type="RuleBase" id="RU362028"/>
    </source>
</evidence>
<protein>
    <recommendedName>
        <fullName evidence="8">Pseudouridine synthase</fullName>
        <ecNumber evidence="8">5.4.99.-</ecNumber>
    </recommendedName>
</protein>
<feature type="domain" description="RNA-binding S4" evidence="10">
    <location>
        <begin position="16"/>
        <end position="61"/>
    </location>
</feature>
<dbReference type="FunFam" id="3.30.2350.10:FF:000006">
    <property type="entry name" value="Pseudouridine synthase"/>
    <property type="match status" value="1"/>
</dbReference>
<evidence type="ECO:0000313" key="12">
    <source>
        <dbReference type="Proteomes" id="UP000189177"/>
    </source>
</evidence>
<dbReference type="CDD" id="cd02869">
    <property type="entry name" value="PseudoU_synth_RluA_like"/>
    <property type="match status" value="1"/>
</dbReference>
<comment type="similarity">
    <text evidence="1 8">Belongs to the pseudouridine synthase RluA family.</text>
</comment>
<dbReference type="AlphaFoldDB" id="A0A1V2ZWI9"/>
<dbReference type="InterPro" id="IPR006224">
    <property type="entry name" value="PsdUridine_synth_RluA-like_CS"/>
</dbReference>
<evidence type="ECO:0000256" key="2">
    <source>
        <dbReference type="ARBA" id="ARBA00022884"/>
    </source>
</evidence>
<dbReference type="InterPro" id="IPR036986">
    <property type="entry name" value="S4_RNA-bd_sf"/>
</dbReference>
<feature type="domain" description="Pseudouridine synthase RsuA/RluA-like" evidence="9">
    <location>
        <begin position="89"/>
        <end position="239"/>
    </location>
</feature>
<dbReference type="GO" id="GO:0000455">
    <property type="term" value="P:enzyme-directed rRNA pseudouridine synthesis"/>
    <property type="evidence" value="ECO:0007669"/>
    <property type="project" value="UniProtKB-ARBA"/>
</dbReference>
<evidence type="ECO:0000256" key="7">
    <source>
        <dbReference type="PROSITE-ProRule" id="PRU00182"/>
    </source>
</evidence>
<organism evidence="11 12">
    <name type="scientific">Thioalkalivibrio halophilus</name>
    <dbReference type="NCBI Taxonomy" id="252474"/>
    <lineage>
        <taxon>Bacteria</taxon>
        <taxon>Pseudomonadati</taxon>
        <taxon>Pseudomonadota</taxon>
        <taxon>Gammaproteobacteria</taxon>
        <taxon>Chromatiales</taxon>
        <taxon>Ectothiorhodospiraceae</taxon>
        <taxon>Thioalkalivibrio</taxon>
    </lineage>
</organism>
<dbReference type="RefSeq" id="WP_077244698.1">
    <property type="nucleotide sequence ID" value="NZ_MUZR01000050.1"/>
</dbReference>
<keyword evidence="12" id="KW-1185">Reference proteome</keyword>
<dbReference type="PROSITE" id="PS50889">
    <property type="entry name" value="S4"/>
    <property type="match status" value="1"/>
</dbReference>
<accession>A0A1V2ZWI9</accession>
<comment type="catalytic activity">
    <reaction evidence="8">
        <text>a uridine in RNA = a pseudouridine in RNA</text>
        <dbReference type="Rhea" id="RHEA:48348"/>
        <dbReference type="Rhea" id="RHEA-COMP:12068"/>
        <dbReference type="Rhea" id="RHEA-COMP:12069"/>
        <dbReference type="ChEBI" id="CHEBI:65314"/>
        <dbReference type="ChEBI" id="CHEBI:65315"/>
    </reaction>
</comment>
<dbReference type="InterPro" id="IPR020103">
    <property type="entry name" value="PsdUridine_synth_cat_dom_sf"/>
</dbReference>
<comment type="caution">
    <text evidence="11">The sequence shown here is derived from an EMBL/GenBank/DDBJ whole genome shotgun (WGS) entry which is preliminary data.</text>
</comment>
<proteinExistence type="inferred from homology"/>
<reference evidence="11 12" key="1">
    <citation type="submission" date="2017-02" db="EMBL/GenBank/DDBJ databases">
        <title>Genomic diversity within the haloalkaliphilic genus Thioalkalivibrio.</title>
        <authorList>
            <person name="Ahn A.-C."/>
            <person name="Meier-Kolthoff J."/>
            <person name="Overmars L."/>
            <person name="Richter M."/>
            <person name="Woyke T."/>
            <person name="Sorokin D.Y."/>
            <person name="Muyzer G."/>
        </authorList>
    </citation>
    <scope>NUCLEOTIDE SEQUENCE [LARGE SCALE GENOMIC DNA]</scope>
    <source>
        <strain evidence="11 12">HL17</strain>
    </source>
</reference>
<dbReference type="InterPro" id="IPR050188">
    <property type="entry name" value="RluA_PseudoU_synthase"/>
</dbReference>
<dbReference type="InterPro" id="IPR002942">
    <property type="entry name" value="S4_RNA-bd"/>
</dbReference>
<evidence type="ECO:0000313" key="11">
    <source>
        <dbReference type="EMBL" id="OOC09445.1"/>
    </source>
</evidence>
<dbReference type="SUPFAM" id="SSF55174">
    <property type="entry name" value="Alpha-L RNA-binding motif"/>
    <property type="match status" value="1"/>
</dbReference>